<gene>
    <name evidence="1" type="ORF">Pr1d_14040</name>
</gene>
<dbReference type="Proteomes" id="UP000323917">
    <property type="component" value="Chromosome"/>
</dbReference>
<evidence type="ECO:0000313" key="1">
    <source>
        <dbReference type="EMBL" id="QEG34131.1"/>
    </source>
</evidence>
<name>A0A5B9QIX5_9BACT</name>
<reference evidence="1 2" key="1">
    <citation type="submission" date="2019-08" db="EMBL/GenBank/DDBJ databases">
        <title>Deep-cultivation of Planctomycetes and their phenomic and genomic characterization uncovers novel biology.</title>
        <authorList>
            <person name="Wiegand S."/>
            <person name="Jogler M."/>
            <person name="Boedeker C."/>
            <person name="Pinto D."/>
            <person name="Vollmers J."/>
            <person name="Rivas-Marin E."/>
            <person name="Kohn T."/>
            <person name="Peeters S.H."/>
            <person name="Heuer A."/>
            <person name="Rast P."/>
            <person name="Oberbeckmann S."/>
            <person name="Bunk B."/>
            <person name="Jeske O."/>
            <person name="Meyerdierks A."/>
            <person name="Storesund J.E."/>
            <person name="Kallscheuer N."/>
            <person name="Luecker S."/>
            <person name="Lage O.M."/>
            <person name="Pohl T."/>
            <person name="Merkel B.J."/>
            <person name="Hornburger P."/>
            <person name="Mueller R.-W."/>
            <person name="Bruemmer F."/>
            <person name="Labrenz M."/>
            <person name="Spormann A.M."/>
            <person name="Op den Camp H."/>
            <person name="Overmann J."/>
            <person name="Amann R."/>
            <person name="Jetten M.S.M."/>
            <person name="Mascher T."/>
            <person name="Medema M.H."/>
            <person name="Devos D.P."/>
            <person name="Kaster A.-K."/>
            <person name="Ovreas L."/>
            <person name="Rohde M."/>
            <person name="Galperin M.Y."/>
            <person name="Jogler C."/>
        </authorList>
    </citation>
    <scope>NUCLEOTIDE SEQUENCE [LARGE SCALE GENOMIC DNA]</scope>
    <source>
        <strain evidence="1 2">Pr1d</strain>
    </source>
</reference>
<organism evidence="1 2">
    <name type="scientific">Bythopirellula goksoeyrii</name>
    <dbReference type="NCBI Taxonomy" id="1400387"/>
    <lineage>
        <taxon>Bacteria</taxon>
        <taxon>Pseudomonadati</taxon>
        <taxon>Planctomycetota</taxon>
        <taxon>Planctomycetia</taxon>
        <taxon>Pirellulales</taxon>
        <taxon>Lacipirellulaceae</taxon>
        <taxon>Bythopirellula</taxon>
    </lineage>
</organism>
<keyword evidence="2" id="KW-1185">Reference proteome</keyword>
<accession>A0A5B9QIX5</accession>
<dbReference type="OrthoDB" id="276462at2"/>
<dbReference type="AlphaFoldDB" id="A0A5B9QIX5"/>
<dbReference type="KEGG" id="bgok:Pr1d_14040"/>
<protein>
    <submittedName>
        <fullName evidence="1">Uncharacterized protein</fullName>
    </submittedName>
</protein>
<dbReference type="RefSeq" id="WP_148072818.1">
    <property type="nucleotide sequence ID" value="NZ_CP042913.1"/>
</dbReference>
<dbReference type="EMBL" id="CP042913">
    <property type="protein sequence ID" value="QEG34131.1"/>
    <property type="molecule type" value="Genomic_DNA"/>
</dbReference>
<sequence>MSTVEYNYDSKGFEIPIARNNSKPAQVPTKYHRIQEVCQQQGATVRAISRKMEIGVNEIRQQEDPHADLRISDLLKWQKVLEVPLVDLLVDNDGPLSEPVTRRANMLRVMKTAKAILETTHDRNVKRLADMLVSQLVEIMPELSEVSAWHTVGQRRTQNDLGRIVERSIPDSFFTDPNRGY</sequence>
<proteinExistence type="predicted"/>
<evidence type="ECO:0000313" key="2">
    <source>
        <dbReference type="Proteomes" id="UP000323917"/>
    </source>
</evidence>